<evidence type="ECO:0000256" key="2">
    <source>
        <dbReference type="SAM" id="MobiDB-lite"/>
    </source>
</evidence>
<feature type="compositionally biased region" description="Basic residues" evidence="2">
    <location>
        <begin position="41"/>
        <end position="50"/>
    </location>
</feature>
<evidence type="ECO:0000313" key="3">
    <source>
        <dbReference type="EnsemblMetazoa" id="CLYHEMP001120.1"/>
    </source>
</evidence>
<keyword evidence="1" id="KW-0238">DNA-binding</keyword>
<dbReference type="Gene3D" id="1.10.150.130">
    <property type="match status" value="1"/>
</dbReference>
<keyword evidence="4" id="KW-1185">Reference proteome</keyword>
<dbReference type="InterPro" id="IPR010998">
    <property type="entry name" value="Integrase_recombinase_N"/>
</dbReference>
<dbReference type="Proteomes" id="UP000594262">
    <property type="component" value="Unplaced"/>
</dbReference>
<feature type="region of interest" description="Disordered" evidence="2">
    <location>
        <begin position="1"/>
        <end position="76"/>
    </location>
</feature>
<evidence type="ECO:0000313" key="4">
    <source>
        <dbReference type="Proteomes" id="UP000594262"/>
    </source>
</evidence>
<evidence type="ECO:0000256" key="1">
    <source>
        <dbReference type="ARBA" id="ARBA00023125"/>
    </source>
</evidence>
<dbReference type="EnsemblMetazoa" id="CLYHEMT001120.1">
    <property type="protein sequence ID" value="CLYHEMP001120.1"/>
    <property type="gene ID" value="CLYHEMG001120"/>
</dbReference>
<organism evidence="3 4">
    <name type="scientific">Clytia hemisphaerica</name>
    <dbReference type="NCBI Taxonomy" id="252671"/>
    <lineage>
        <taxon>Eukaryota</taxon>
        <taxon>Metazoa</taxon>
        <taxon>Cnidaria</taxon>
        <taxon>Hydrozoa</taxon>
        <taxon>Hydroidolina</taxon>
        <taxon>Leptothecata</taxon>
        <taxon>Obeliida</taxon>
        <taxon>Clytiidae</taxon>
        <taxon>Clytia</taxon>
    </lineage>
</organism>
<dbReference type="AlphaFoldDB" id="A0A7M5WI96"/>
<name>A0A7M5WI96_9CNID</name>
<dbReference type="GO" id="GO:0003677">
    <property type="term" value="F:DNA binding"/>
    <property type="evidence" value="ECO:0007669"/>
    <property type="project" value="UniProtKB-KW"/>
</dbReference>
<sequence>KRKRKVVVESSDEESSSSNSSVESERGEIESSSSEEAEVKRKSKKRKKHDGGRAEEVPRIVSRNGRTSDSGARRREKLDLAIEKYNSDALAKGTKTTYSQGVKAYKKFEAYIQVNEENASPPDLNRILLFVAYLAYHRKLSYRCIHTYMCSVRNWVMKAGGRDPLQSKRSHQDRF</sequence>
<proteinExistence type="predicted"/>
<accession>A0A7M5WI96</accession>
<protein>
    <submittedName>
        <fullName evidence="3">Uncharacterized protein</fullName>
    </submittedName>
</protein>
<reference evidence="3" key="1">
    <citation type="submission" date="2021-01" db="UniProtKB">
        <authorList>
            <consortium name="EnsemblMetazoa"/>
        </authorList>
    </citation>
    <scope>IDENTIFICATION</scope>
</reference>